<organism evidence="12 13">
    <name type="scientific">Halocatena marina</name>
    <dbReference type="NCBI Taxonomy" id="2934937"/>
    <lineage>
        <taxon>Archaea</taxon>
        <taxon>Methanobacteriati</taxon>
        <taxon>Methanobacteriota</taxon>
        <taxon>Stenosarchaea group</taxon>
        <taxon>Halobacteria</taxon>
        <taxon>Halobacteriales</taxon>
        <taxon>Natronomonadaceae</taxon>
        <taxon>Halocatena</taxon>
    </lineage>
</organism>
<dbReference type="PANTHER" id="PTHR43750:SF3">
    <property type="entry name" value="UDP-GLUCOSE 6-DEHYDROGENASE TUAD"/>
    <property type="match status" value="1"/>
</dbReference>
<feature type="binding site" evidence="10">
    <location>
        <position position="271"/>
    </location>
    <ligand>
        <name>NAD(+)</name>
        <dbReference type="ChEBI" id="CHEBI:57540"/>
    </ligand>
</feature>
<proteinExistence type="inferred from homology"/>
<dbReference type="InterPro" id="IPR017476">
    <property type="entry name" value="UDP-Glc/GDP-Man"/>
</dbReference>
<feature type="binding site" evidence="10">
    <location>
        <position position="122"/>
    </location>
    <ligand>
        <name>NAD(+)</name>
        <dbReference type="ChEBI" id="CHEBI:57540"/>
    </ligand>
</feature>
<evidence type="ECO:0000256" key="8">
    <source>
        <dbReference type="PIRSR" id="PIRSR500134-1"/>
    </source>
</evidence>
<dbReference type="Pfam" id="PF03720">
    <property type="entry name" value="UDPG_MGDP_dh_C"/>
    <property type="match status" value="1"/>
</dbReference>
<dbReference type="InterPro" id="IPR054886">
    <property type="entry name" value="UDPGDh_AglM"/>
</dbReference>
<dbReference type="InterPro" id="IPR014027">
    <property type="entry name" value="UDP-Glc/GDP-Man_DH_C"/>
</dbReference>
<gene>
    <name evidence="12" type="primary">aglM</name>
    <name evidence="12" type="ORF">ACFQL7_01865</name>
</gene>
<dbReference type="InterPro" id="IPR036291">
    <property type="entry name" value="NAD(P)-bd_dom_sf"/>
</dbReference>
<feature type="domain" description="UDP-glucose/GDP-mannose dehydrogenase C-terminal" evidence="11">
    <location>
        <begin position="320"/>
        <end position="419"/>
    </location>
</feature>
<sequence length="430" mass="46395">MDISIVGSGYVGTTIAACFADFGHTVTTIDIDEQVVDQLNHGTAPIHEPGLNELIDAYGGNRLQATTDYAAVRDTDVTFLALPTPSNADGSIDTSAIEASARTLGEALATKDSDHLVVVKSTVIPGTTEDVLYPLLNDAAGEETNQRIDVAMNPEFLSQGTAVTDFQTPDKVVFGTRTDSATELLTAVFEPLLAESEPALVDTGVREAEMIKYANNAFLATKISLINELGNLCKEYGVDAYEVAAAIGLDDRIGEQFLRSGVGWGGSCFPKDTRALIAAARDVNYEPSLLEATVEVNEKQPKRLLDLLKKHVDVSDRRIAVLGLAFKSGTDDIRGSRAKPTIERLQEHNADIVAYDPVATKHMQETFPDIDYAESAAAALNGAHGAVVVTDWDEFSALDEEFDQMADPVVVDGRRVITRKDDIIYEGITW</sequence>
<dbReference type="PIRSF" id="PIRSF000124">
    <property type="entry name" value="UDPglc_GDPman_dh"/>
    <property type="match status" value="1"/>
</dbReference>
<comment type="similarity">
    <text evidence="2 7">Belongs to the UDP-glucose/GDP-mannose dehydrogenase family.</text>
</comment>
<dbReference type="InterPro" id="IPR008927">
    <property type="entry name" value="6-PGluconate_DH-like_C_sf"/>
</dbReference>
<dbReference type="Proteomes" id="UP001596417">
    <property type="component" value="Unassembled WGS sequence"/>
</dbReference>
<evidence type="ECO:0000256" key="7">
    <source>
        <dbReference type="PIRNR" id="PIRNR000124"/>
    </source>
</evidence>
<dbReference type="SUPFAM" id="SSF52413">
    <property type="entry name" value="UDP-glucose/GDP-mannose dehydrogenase C-terminal domain"/>
    <property type="match status" value="1"/>
</dbReference>
<dbReference type="InterPro" id="IPR028357">
    <property type="entry name" value="UDPglc_DH_bac"/>
</dbReference>
<evidence type="ECO:0000256" key="3">
    <source>
        <dbReference type="ARBA" id="ARBA00012954"/>
    </source>
</evidence>
<dbReference type="EC" id="1.1.1.22" evidence="3 7"/>
<evidence type="ECO:0000256" key="4">
    <source>
        <dbReference type="ARBA" id="ARBA00023002"/>
    </source>
</evidence>
<keyword evidence="5 7" id="KW-0520">NAD</keyword>
<dbReference type="EMBL" id="JBHTAX010000001">
    <property type="protein sequence ID" value="MFC7188719.1"/>
    <property type="molecule type" value="Genomic_DNA"/>
</dbReference>
<dbReference type="PANTHER" id="PTHR43750">
    <property type="entry name" value="UDP-GLUCOSE 6-DEHYDROGENASE TUAD"/>
    <property type="match status" value="1"/>
</dbReference>
<dbReference type="InterPro" id="IPR014026">
    <property type="entry name" value="UDP-Glc/GDP-Man_DH_dimer"/>
</dbReference>
<evidence type="ECO:0000313" key="12">
    <source>
        <dbReference type="EMBL" id="MFC7188719.1"/>
    </source>
</evidence>
<dbReference type="SMART" id="SM00984">
    <property type="entry name" value="UDPG_MGDP_dh_C"/>
    <property type="match status" value="1"/>
</dbReference>
<feature type="binding site" evidence="9">
    <location>
        <position position="327"/>
    </location>
    <ligand>
        <name>substrate</name>
    </ligand>
</feature>
<keyword evidence="13" id="KW-1185">Reference proteome</keyword>
<accession>A0ABD5YL41</accession>
<protein>
    <recommendedName>
        <fullName evidence="3 7">UDP-glucose 6-dehydrogenase</fullName>
        <ecNumber evidence="3 7">1.1.1.22</ecNumber>
    </recommendedName>
</protein>
<feature type="binding site" evidence="9">
    <location>
        <position position="212"/>
    </location>
    <ligand>
        <name>substrate</name>
    </ligand>
</feature>
<feature type="binding site" evidence="10">
    <location>
        <position position="30"/>
    </location>
    <ligand>
        <name>NAD(+)</name>
        <dbReference type="ChEBI" id="CHEBI:57540"/>
    </ligand>
</feature>
<reference evidence="12 13" key="1">
    <citation type="journal article" date="2019" name="Int. J. Syst. Evol. Microbiol.">
        <title>The Global Catalogue of Microorganisms (GCM) 10K type strain sequencing project: providing services to taxonomists for standard genome sequencing and annotation.</title>
        <authorList>
            <consortium name="The Broad Institute Genomics Platform"/>
            <consortium name="The Broad Institute Genome Sequencing Center for Infectious Disease"/>
            <person name="Wu L."/>
            <person name="Ma J."/>
        </authorList>
    </citation>
    <scope>NUCLEOTIDE SEQUENCE [LARGE SCALE GENOMIC DNA]</scope>
    <source>
        <strain evidence="12 13">RDMS1</strain>
    </source>
</reference>
<evidence type="ECO:0000256" key="2">
    <source>
        <dbReference type="ARBA" id="ARBA00006601"/>
    </source>
</evidence>
<dbReference type="Pfam" id="PF00984">
    <property type="entry name" value="UDPG_MGDP_dh"/>
    <property type="match status" value="1"/>
</dbReference>
<feature type="binding site" evidence="10">
    <location>
        <position position="84"/>
    </location>
    <ligand>
        <name>NAD(+)</name>
        <dbReference type="ChEBI" id="CHEBI:57540"/>
    </ligand>
</feature>
<dbReference type="AlphaFoldDB" id="A0ABD5YL41"/>
<comment type="pathway">
    <text evidence="1">Nucleotide-sugar biosynthesis; UDP-alpha-D-glucuronate biosynthesis; UDP-alpha-D-glucuronate from UDP-alpha-D-glucose: step 1/1.</text>
</comment>
<dbReference type="SUPFAM" id="SSF51735">
    <property type="entry name" value="NAD(P)-binding Rossmann-fold domains"/>
    <property type="match status" value="1"/>
</dbReference>
<dbReference type="NCBIfam" id="NF041297">
    <property type="entry name" value="UDPGDh_AglM"/>
    <property type="match status" value="1"/>
</dbReference>
<dbReference type="InterPro" id="IPR001732">
    <property type="entry name" value="UDP-Glc/GDP-Man_DH_N"/>
</dbReference>
<feature type="binding site" evidence="9">
    <location>
        <begin position="257"/>
        <end position="261"/>
    </location>
    <ligand>
        <name>substrate</name>
    </ligand>
</feature>
<dbReference type="NCBIfam" id="TIGR03026">
    <property type="entry name" value="NDP-sugDHase"/>
    <property type="match status" value="1"/>
</dbReference>
<feature type="binding site" evidence="9">
    <location>
        <position position="265"/>
    </location>
    <ligand>
        <name>substrate</name>
    </ligand>
</feature>
<dbReference type="RefSeq" id="WP_248904280.1">
    <property type="nucleotide sequence ID" value="NZ_CP109979.1"/>
</dbReference>
<evidence type="ECO:0000256" key="10">
    <source>
        <dbReference type="PIRSR" id="PIRSR500134-3"/>
    </source>
</evidence>
<feature type="active site" description="Nucleophile" evidence="8">
    <location>
        <position position="268"/>
    </location>
</feature>
<evidence type="ECO:0000256" key="9">
    <source>
        <dbReference type="PIRSR" id="PIRSR500134-2"/>
    </source>
</evidence>
<dbReference type="Gene3D" id="3.40.50.720">
    <property type="entry name" value="NAD(P)-binding Rossmann-like Domain"/>
    <property type="match status" value="2"/>
</dbReference>
<evidence type="ECO:0000256" key="1">
    <source>
        <dbReference type="ARBA" id="ARBA00004701"/>
    </source>
</evidence>
<keyword evidence="4 7" id="KW-0560">Oxidoreductase</keyword>
<evidence type="ECO:0000313" key="13">
    <source>
        <dbReference type="Proteomes" id="UP001596417"/>
    </source>
</evidence>
<dbReference type="InterPro" id="IPR036220">
    <property type="entry name" value="UDP-Glc/GDP-Man_DH_C_sf"/>
</dbReference>
<feature type="binding site" evidence="10">
    <location>
        <position position="334"/>
    </location>
    <ligand>
        <name>NAD(+)</name>
        <dbReference type="ChEBI" id="CHEBI:57540"/>
    </ligand>
</feature>
<dbReference type="GeneID" id="76198269"/>
<evidence type="ECO:0000259" key="11">
    <source>
        <dbReference type="SMART" id="SM00984"/>
    </source>
</evidence>
<evidence type="ECO:0000256" key="6">
    <source>
        <dbReference type="ARBA" id="ARBA00047473"/>
    </source>
</evidence>
<comment type="catalytic activity">
    <reaction evidence="6 7">
        <text>UDP-alpha-D-glucose + 2 NAD(+) + H2O = UDP-alpha-D-glucuronate + 2 NADH + 3 H(+)</text>
        <dbReference type="Rhea" id="RHEA:23596"/>
        <dbReference type="ChEBI" id="CHEBI:15377"/>
        <dbReference type="ChEBI" id="CHEBI:15378"/>
        <dbReference type="ChEBI" id="CHEBI:57540"/>
        <dbReference type="ChEBI" id="CHEBI:57945"/>
        <dbReference type="ChEBI" id="CHEBI:58052"/>
        <dbReference type="ChEBI" id="CHEBI:58885"/>
        <dbReference type="EC" id="1.1.1.22"/>
    </reaction>
</comment>
<dbReference type="GO" id="GO:0003979">
    <property type="term" value="F:UDP-glucose 6-dehydrogenase activity"/>
    <property type="evidence" value="ECO:0007669"/>
    <property type="project" value="UniProtKB-EC"/>
</dbReference>
<dbReference type="PIRSF" id="PIRSF500134">
    <property type="entry name" value="UDPglc_DH_bac"/>
    <property type="match status" value="1"/>
</dbReference>
<evidence type="ECO:0000256" key="5">
    <source>
        <dbReference type="ARBA" id="ARBA00023027"/>
    </source>
</evidence>
<dbReference type="Gene3D" id="1.20.5.100">
    <property type="entry name" value="Cytochrome c1, transmembrane anchor, C-terminal"/>
    <property type="match status" value="1"/>
</dbReference>
<dbReference type="Pfam" id="PF03721">
    <property type="entry name" value="UDPG_MGDP_dh_N"/>
    <property type="match status" value="1"/>
</dbReference>
<name>A0ABD5YL41_9EURY</name>
<comment type="caution">
    <text evidence="12">The sequence shown here is derived from an EMBL/GenBank/DDBJ whole genome shotgun (WGS) entry which is preliminary data.</text>
</comment>
<dbReference type="SUPFAM" id="SSF48179">
    <property type="entry name" value="6-phosphogluconate dehydrogenase C-terminal domain-like"/>
    <property type="match status" value="1"/>
</dbReference>